<comment type="caution">
    <text evidence="2">The sequence shown here is derived from an EMBL/GenBank/DDBJ whole genome shotgun (WGS) entry which is preliminary data.</text>
</comment>
<feature type="transmembrane region" description="Helical" evidence="1">
    <location>
        <begin position="53"/>
        <end position="75"/>
    </location>
</feature>
<dbReference type="EMBL" id="BAABJO010000016">
    <property type="protein sequence ID" value="GAA5127259.1"/>
    <property type="molecule type" value="Genomic_DNA"/>
</dbReference>
<name>A0ABP9NTV8_9PSEU</name>
<keyword evidence="3" id="KW-1185">Reference proteome</keyword>
<evidence type="ECO:0008006" key="4">
    <source>
        <dbReference type="Google" id="ProtNLM"/>
    </source>
</evidence>
<feature type="transmembrane region" description="Helical" evidence="1">
    <location>
        <begin position="171"/>
        <end position="189"/>
    </location>
</feature>
<keyword evidence="1" id="KW-0472">Membrane</keyword>
<evidence type="ECO:0000313" key="2">
    <source>
        <dbReference type="EMBL" id="GAA5127259.1"/>
    </source>
</evidence>
<keyword evidence="1" id="KW-0812">Transmembrane</keyword>
<feature type="transmembrane region" description="Helical" evidence="1">
    <location>
        <begin position="87"/>
        <end position="111"/>
    </location>
</feature>
<evidence type="ECO:0000256" key="1">
    <source>
        <dbReference type="SAM" id="Phobius"/>
    </source>
</evidence>
<protein>
    <recommendedName>
        <fullName evidence="4">ABC transporter permease</fullName>
    </recommendedName>
</protein>
<dbReference type="RefSeq" id="WP_345607172.1">
    <property type="nucleotide sequence ID" value="NZ_BAABJO010000016.1"/>
</dbReference>
<organism evidence="2 3">
    <name type="scientific">Pseudonocardia adelaidensis</name>
    <dbReference type="NCBI Taxonomy" id="648754"/>
    <lineage>
        <taxon>Bacteria</taxon>
        <taxon>Bacillati</taxon>
        <taxon>Actinomycetota</taxon>
        <taxon>Actinomycetes</taxon>
        <taxon>Pseudonocardiales</taxon>
        <taxon>Pseudonocardiaceae</taxon>
        <taxon>Pseudonocardia</taxon>
    </lineage>
</organism>
<sequence length="207" mass="21070">MNATTLPAPATVPATTGDVDSRAAYAGFGLAYVFGHGASAISLGPDPLVALPAWLPMTLLGAGLAAGTVFAVLAANQAQRGAGREEVLSGKLLGLSWISAFAALFLAITGLAAELGRPDLQTMLWPTWSGFLVGVLYLGEGAARRNVLHYGLGTWLALTSAAALFLGIPSLFWVLAVAGGGGFAVAAVLERRRLASRGGRSSYNSGS</sequence>
<feature type="transmembrane region" description="Helical" evidence="1">
    <location>
        <begin position="147"/>
        <end position="165"/>
    </location>
</feature>
<gene>
    <name evidence="2" type="ORF">GCM10023320_44360</name>
</gene>
<keyword evidence="1" id="KW-1133">Transmembrane helix</keyword>
<reference evidence="3" key="1">
    <citation type="journal article" date="2019" name="Int. J. Syst. Evol. Microbiol.">
        <title>The Global Catalogue of Microorganisms (GCM) 10K type strain sequencing project: providing services to taxonomists for standard genome sequencing and annotation.</title>
        <authorList>
            <consortium name="The Broad Institute Genomics Platform"/>
            <consortium name="The Broad Institute Genome Sequencing Center for Infectious Disease"/>
            <person name="Wu L."/>
            <person name="Ma J."/>
        </authorList>
    </citation>
    <scope>NUCLEOTIDE SEQUENCE [LARGE SCALE GENOMIC DNA]</scope>
    <source>
        <strain evidence="3">JCM 18302</strain>
    </source>
</reference>
<feature type="transmembrane region" description="Helical" evidence="1">
    <location>
        <begin position="123"/>
        <end position="140"/>
    </location>
</feature>
<evidence type="ECO:0000313" key="3">
    <source>
        <dbReference type="Proteomes" id="UP001500804"/>
    </source>
</evidence>
<dbReference type="Proteomes" id="UP001500804">
    <property type="component" value="Unassembled WGS sequence"/>
</dbReference>
<proteinExistence type="predicted"/>
<accession>A0ABP9NTV8</accession>